<gene>
    <name evidence="2" type="ORF">HDF16_001470</name>
</gene>
<accession>A0A7W7ZBD3</accession>
<sequence>MADRSLILKCIQAVSASQTTPTPDESLFDAGLLDSFSLVDLATQLESHFGVQIPDSDLSPRKFDTIERIDAYISSRAK</sequence>
<proteinExistence type="predicted"/>
<organism evidence="2 3">
    <name type="scientific">Granulicella aggregans</name>
    <dbReference type="NCBI Taxonomy" id="474949"/>
    <lineage>
        <taxon>Bacteria</taxon>
        <taxon>Pseudomonadati</taxon>
        <taxon>Acidobacteriota</taxon>
        <taxon>Terriglobia</taxon>
        <taxon>Terriglobales</taxon>
        <taxon>Acidobacteriaceae</taxon>
        <taxon>Granulicella</taxon>
    </lineage>
</organism>
<reference evidence="2 3" key="1">
    <citation type="submission" date="2020-08" db="EMBL/GenBank/DDBJ databases">
        <title>Genomic Encyclopedia of Type Strains, Phase IV (KMG-V): Genome sequencing to study the core and pangenomes of soil and plant-associated prokaryotes.</title>
        <authorList>
            <person name="Whitman W."/>
        </authorList>
    </citation>
    <scope>NUCLEOTIDE SEQUENCE [LARGE SCALE GENOMIC DNA]</scope>
    <source>
        <strain evidence="2 3">M8UP14</strain>
    </source>
</reference>
<name>A0A7W7ZBD3_9BACT</name>
<feature type="domain" description="Carrier" evidence="1">
    <location>
        <begin position="1"/>
        <end position="77"/>
    </location>
</feature>
<dbReference type="AlphaFoldDB" id="A0A7W7ZBD3"/>
<dbReference type="RefSeq" id="WP_184214961.1">
    <property type="nucleotide sequence ID" value="NZ_JACHIP010000002.1"/>
</dbReference>
<protein>
    <submittedName>
        <fullName evidence="2">Acyl carrier protein</fullName>
    </submittedName>
</protein>
<evidence type="ECO:0000313" key="3">
    <source>
        <dbReference type="Proteomes" id="UP000540989"/>
    </source>
</evidence>
<dbReference type="PROSITE" id="PS50075">
    <property type="entry name" value="CARRIER"/>
    <property type="match status" value="1"/>
</dbReference>
<dbReference type="EMBL" id="JACHIP010000002">
    <property type="protein sequence ID" value="MBB5056785.1"/>
    <property type="molecule type" value="Genomic_DNA"/>
</dbReference>
<dbReference type="InterPro" id="IPR009081">
    <property type="entry name" value="PP-bd_ACP"/>
</dbReference>
<dbReference type="Proteomes" id="UP000540989">
    <property type="component" value="Unassembled WGS sequence"/>
</dbReference>
<comment type="caution">
    <text evidence="2">The sequence shown here is derived from an EMBL/GenBank/DDBJ whole genome shotgun (WGS) entry which is preliminary data.</text>
</comment>
<dbReference type="Pfam" id="PF00550">
    <property type="entry name" value="PP-binding"/>
    <property type="match status" value="1"/>
</dbReference>
<dbReference type="InterPro" id="IPR036736">
    <property type="entry name" value="ACP-like_sf"/>
</dbReference>
<evidence type="ECO:0000259" key="1">
    <source>
        <dbReference type="PROSITE" id="PS50075"/>
    </source>
</evidence>
<dbReference type="SUPFAM" id="SSF47336">
    <property type="entry name" value="ACP-like"/>
    <property type="match status" value="1"/>
</dbReference>
<evidence type="ECO:0000313" key="2">
    <source>
        <dbReference type="EMBL" id="MBB5056785.1"/>
    </source>
</evidence>
<dbReference type="Gene3D" id="1.10.1200.10">
    <property type="entry name" value="ACP-like"/>
    <property type="match status" value="1"/>
</dbReference>
<keyword evidence="3" id="KW-1185">Reference proteome</keyword>